<dbReference type="InterPro" id="IPR004797">
    <property type="entry name" value="Competence_ComEC/Rec2"/>
</dbReference>
<feature type="transmembrane region" description="Helical" evidence="6">
    <location>
        <begin position="405"/>
        <end position="429"/>
    </location>
</feature>
<evidence type="ECO:0000313" key="8">
    <source>
        <dbReference type="EMBL" id="TGU71742.1"/>
    </source>
</evidence>
<evidence type="ECO:0000256" key="6">
    <source>
        <dbReference type="SAM" id="Phobius"/>
    </source>
</evidence>
<dbReference type="InterPro" id="IPR001279">
    <property type="entry name" value="Metallo-B-lactamas"/>
</dbReference>
<feature type="transmembrane region" description="Helical" evidence="6">
    <location>
        <begin position="472"/>
        <end position="489"/>
    </location>
</feature>
<evidence type="ECO:0000256" key="4">
    <source>
        <dbReference type="ARBA" id="ARBA00022989"/>
    </source>
</evidence>
<feature type="transmembrane region" description="Helical" evidence="6">
    <location>
        <begin position="378"/>
        <end position="399"/>
    </location>
</feature>
<keyword evidence="2" id="KW-1003">Cell membrane</keyword>
<dbReference type="NCBIfam" id="TIGR00361">
    <property type="entry name" value="ComEC_Rec2"/>
    <property type="match status" value="1"/>
</dbReference>
<dbReference type="Proteomes" id="UP000306416">
    <property type="component" value="Unassembled WGS sequence"/>
</dbReference>
<feature type="transmembrane region" description="Helical" evidence="6">
    <location>
        <begin position="240"/>
        <end position="263"/>
    </location>
</feature>
<name>A0A4V3NZI2_9BACT</name>
<dbReference type="InterPro" id="IPR035681">
    <property type="entry name" value="ComA-like_MBL"/>
</dbReference>
<feature type="transmembrane region" description="Helical" evidence="6">
    <location>
        <begin position="45"/>
        <end position="64"/>
    </location>
</feature>
<feature type="transmembrane region" description="Helical" evidence="6">
    <location>
        <begin position="20"/>
        <end position="38"/>
    </location>
</feature>
<gene>
    <name evidence="8" type="ORF">E4633_13420</name>
</gene>
<dbReference type="InterPro" id="IPR036866">
    <property type="entry name" value="RibonucZ/Hydroxyglut_hydro"/>
</dbReference>
<reference evidence="8 9" key="1">
    <citation type="submission" date="2019-04" db="EMBL/GenBank/DDBJ databases">
        <title>Geobacter oryzae sp. nov., ferric-reducing bacteria isolated from paddy soil.</title>
        <authorList>
            <person name="Xu Z."/>
            <person name="Masuda Y."/>
            <person name="Itoh H."/>
            <person name="Senoo K."/>
        </authorList>
    </citation>
    <scope>NUCLEOTIDE SEQUENCE [LARGE SCALE GENOMIC DNA]</scope>
    <source>
        <strain evidence="8 9">Red111</strain>
    </source>
</reference>
<dbReference type="EMBL" id="SRSC01000003">
    <property type="protein sequence ID" value="TGU71742.1"/>
    <property type="molecule type" value="Genomic_DNA"/>
</dbReference>
<dbReference type="NCBIfam" id="TIGR00360">
    <property type="entry name" value="ComEC_N-term"/>
    <property type="match status" value="1"/>
</dbReference>
<protein>
    <submittedName>
        <fullName evidence="8">DNA internalization-related competence protein ComEC/Rec2</fullName>
    </submittedName>
</protein>
<dbReference type="SMART" id="SM00849">
    <property type="entry name" value="Lactamase_B"/>
    <property type="match status" value="1"/>
</dbReference>
<dbReference type="InterPro" id="IPR052159">
    <property type="entry name" value="Competence_DNA_uptake"/>
</dbReference>
<dbReference type="Pfam" id="PF00753">
    <property type="entry name" value="Lactamase_B"/>
    <property type="match status" value="1"/>
</dbReference>
<dbReference type="GO" id="GO:0030420">
    <property type="term" value="P:establishment of competence for transformation"/>
    <property type="evidence" value="ECO:0007669"/>
    <property type="project" value="InterPro"/>
</dbReference>
<dbReference type="PANTHER" id="PTHR30619">
    <property type="entry name" value="DNA INTERNALIZATION/COMPETENCE PROTEIN COMEC/REC2"/>
    <property type="match status" value="1"/>
</dbReference>
<keyword evidence="9" id="KW-1185">Reference proteome</keyword>
<dbReference type="CDD" id="cd07731">
    <property type="entry name" value="ComA-like_MBL-fold"/>
    <property type="match status" value="1"/>
</dbReference>
<feature type="transmembrane region" description="Helical" evidence="6">
    <location>
        <begin position="348"/>
        <end position="366"/>
    </location>
</feature>
<sequence length="786" mass="85043">MPLSSLVAGLVLADLLDIAIPSWPAVALLALTLAACFVRSRFPFTLSIAAFFMVWGVLSMKPFLRPVDALAAFIRDRPVVVEGYVDARVEGAAHGGSRIYLSVDKIAEDDRKYAARGRLLVYVKSGRPKLFTGDRVCLSTRLRKPRSLGVPGEIDYARRLAYLGVFETGFVPEADDMVLLHAGTGWRYGIDLLADRLGDFIMSVEPGTEGGVLKALLLGDRGDLSEPLQESFSRSGVNHILSISGFHVGVLFLTLFNGLYFLARRSEWLALHVRLRQTVLFTSLPVVLFYLFLSGAAPATQRSVLMIFAAVAALYLKRELDPVNTIMLAACAILFTAPETLFDVSFQLSFLAIWGLAVLAPPLSRFVAAKGRALRWTLLLFTASAAAILATFVHVAYYFRRVSVIGLVANLLVVPLMGYGAVVFGLLGLAASGVGEAPARLLLHLAALHVRWADQIVVYLSRAPVLEGYAPGRLDLLLACLALFVITFVSSLPQRVAAASLLLFALILRAVPASSAPESAMRIYFLSVGQGDAALVHLPAGKWMLVDGGGNATDTEARVGPRVLVPALRALSVRRIDYLVLSHEHPDHLQGVVHLAAYFEIGQFLASPLFFRSPDTQQLKWILTARGVPVKPLDPEGGPLQLGGALLRPLWPLADSRESYTDANEASLVFRLSYGRSAVLFTGDIGADAERGLLARQAVEPCSLLKVAHHGSRYSSTDSFLAAVRPAAAVISAGYRNTFRLPAPATLLRLQRQGIRTYRTDQDGTIIAICTADGTLTITTPLGHFN</sequence>
<dbReference type="InterPro" id="IPR004477">
    <property type="entry name" value="ComEC_N"/>
</dbReference>
<evidence type="ECO:0000256" key="3">
    <source>
        <dbReference type="ARBA" id="ARBA00022692"/>
    </source>
</evidence>
<dbReference type="Pfam" id="PF03772">
    <property type="entry name" value="Competence"/>
    <property type="match status" value="1"/>
</dbReference>
<dbReference type="InterPro" id="IPR025405">
    <property type="entry name" value="DUF4131"/>
</dbReference>
<evidence type="ECO:0000256" key="5">
    <source>
        <dbReference type="ARBA" id="ARBA00023136"/>
    </source>
</evidence>
<dbReference type="PANTHER" id="PTHR30619:SF1">
    <property type="entry name" value="RECOMBINATION PROTEIN 2"/>
    <property type="match status" value="1"/>
</dbReference>
<dbReference type="RefSeq" id="WP_135871596.1">
    <property type="nucleotide sequence ID" value="NZ_SRSC01000003.1"/>
</dbReference>
<dbReference type="Gene3D" id="3.60.15.10">
    <property type="entry name" value="Ribonuclease Z/Hydroxyacylglutathione hydrolase-like"/>
    <property type="match status" value="1"/>
</dbReference>
<dbReference type="Pfam" id="PF13567">
    <property type="entry name" value="DUF4131"/>
    <property type="match status" value="1"/>
</dbReference>
<dbReference type="AlphaFoldDB" id="A0A4V3NZI2"/>
<accession>A0A4V3NZI2</accession>
<comment type="subcellular location">
    <subcellularLocation>
        <location evidence="1">Cell membrane</location>
        <topology evidence="1">Multi-pass membrane protein</topology>
    </subcellularLocation>
</comment>
<evidence type="ECO:0000256" key="1">
    <source>
        <dbReference type="ARBA" id="ARBA00004651"/>
    </source>
</evidence>
<evidence type="ECO:0000259" key="7">
    <source>
        <dbReference type="SMART" id="SM00849"/>
    </source>
</evidence>
<organism evidence="8 9">
    <name type="scientific">Geomonas terrae</name>
    <dbReference type="NCBI Taxonomy" id="2562681"/>
    <lineage>
        <taxon>Bacteria</taxon>
        <taxon>Pseudomonadati</taxon>
        <taxon>Thermodesulfobacteriota</taxon>
        <taxon>Desulfuromonadia</taxon>
        <taxon>Geobacterales</taxon>
        <taxon>Geobacteraceae</taxon>
        <taxon>Geomonas</taxon>
    </lineage>
</organism>
<feature type="domain" description="Metallo-beta-lactamase" evidence="7">
    <location>
        <begin position="530"/>
        <end position="735"/>
    </location>
</feature>
<comment type="caution">
    <text evidence="8">The sequence shown here is derived from an EMBL/GenBank/DDBJ whole genome shotgun (WGS) entry which is preliminary data.</text>
</comment>
<keyword evidence="4 6" id="KW-1133">Transmembrane helix</keyword>
<evidence type="ECO:0000313" key="9">
    <source>
        <dbReference type="Proteomes" id="UP000306416"/>
    </source>
</evidence>
<evidence type="ECO:0000256" key="2">
    <source>
        <dbReference type="ARBA" id="ARBA00022475"/>
    </source>
</evidence>
<dbReference type="GO" id="GO:0005886">
    <property type="term" value="C:plasma membrane"/>
    <property type="evidence" value="ECO:0007669"/>
    <property type="project" value="UniProtKB-SubCell"/>
</dbReference>
<feature type="transmembrane region" description="Helical" evidence="6">
    <location>
        <begin position="275"/>
        <end position="293"/>
    </location>
</feature>
<proteinExistence type="predicted"/>
<keyword evidence="3 6" id="KW-0812">Transmembrane</keyword>
<keyword evidence="5 6" id="KW-0472">Membrane</keyword>
<dbReference type="SUPFAM" id="SSF56281">
    <property type="entry name" value="Metallo-hydrolase/oxidoreductase"/>
    <property type="match status" value="1"/>
</dbReference>